<dbReference type="Pfam" id="PF24681">
    <property type="entry name" value="Kelch_KLHDC2_KLHL20_DRC7"/>
    <property type="match status" value="1"/>
</dbReference>
<dbReference type="PANTHER" id="PTHR47435:SF10">
    <property type="entry name" value="TIP ELONGATION ABERRANT PROTEIN 3"/>
    <property type="match status" value="1"/>
</dbReference>
<evidence type="ECO:0000256" key="1">
    <source>
        <dbReference type="ARBA" id="ARBA00022737"/>
    </source>
</evidence>
<feature type="compositionally biased region" description="Polar residues" evidence="3">
    <location>
        <begin position="377"/>
        <end position="386"/>
    </location>
</feature>
<dbReference type="GO" id="GO:0019760">
    <property type="term" value="P:glucosinolate metabolic process"/>
    <property type="evidence" value="ECO:0007669"/>
    <property type="project" value="UniProtKB-ARBA"/>
</dbReference>
<evidence type="ECO:0008006" key="6">
    <source>
        <dbReference type="Google" id="ProtNLM"/>
    </source>
</evidence>
<name>A0A9P8YIC2_9PEZI</name>
<gene>
    <name evidence="4" type="ORF">B0I36DRAFT_379710</name>
</gene>
<dbReference type="Gene3D" id="2.120.10.80">
    <property type="entry name" value="Kelch-type beta propeller"/>
    <property type="match status" value="1"/>
</dbReference>
<dbReference type="SUPFAM" id="SSF117281">
    <property type="entry name" value="Kelch motif"/>
    <property type="match status" value="1"/>
</dbReference>
<dbReference type="PANTHER" id="PTHR47435">
    <property type="entry name" value="KELCH REPEAT PROTEIN (AFU_ORTHOLOGUE AFUA_5G12780)"/>
    <property type="match status" value="1"/>
</dbReference>
<dbReference type="OrthoDB" id="10250130at2759"/>
<evidence type="ECO:0000313" key="5">
    <source>
        <dbReference type="Proteomes" id="UP000756346"/>
    </source>
</evidence>
<sequence length="428" mass="45638">MAEVVAGLWAAEEVVSTSVQAGAAGYAVAKPTMPVRASFEQFGAAIPETSRASLARSNHTLTALGNRAYIFGGQIGSGELAGNEIHILCFSPAENGVPEYQAVPALSSEETSPTPAARTKHSACAVGKNLVVYGGCDKAGNLVDDSSVLWEFDTQALKWRILKPEMHPERIPPSRSEGILLAHDNNLVLYGGRDKGGAPLRDVWYFNTFTKTWNALPSAPVATSSAATASDTLYLVAASDNLSSVMYSLPIELYSPEPPTWHSTSFPTNPLTPGPGPRTNAGFLPVSTGYGRNFLLYMFGNKLKRAEGTSDGPALEAGDAIWDDMWTFQVPSSEPEMKASTDLANAIKPAKIKDQIREKLGAHTGNLTWCKVEPRASSDQTASTNEPRPEPRTCFASCPIASTRTVVLWGGLSETGAALGDGWLVHLE</sequence>
<proteinExistence type="predicted"/>
<evidence type="ECO:0000256" key="3">
    <source>
        <dbReference type="SAM" id="MobiDB-lite"/>
    </source>
</evidence>
<dbReference type="AlphaFoldDB" id="A0A9P8YIC2"/>
<protein>
    <recommendedName>
        <fullName evidence="6">Galactose oxidase</fullName>
    </recommendedName>
</protein>
<dbReference type="GeneID" id="70190330"/>
<organism evidence="4 5">
    <name type="scientific">Microdochium trichocladiopsis</name>
    <dbReference type="NCBI Taxonomy" id="1682393"/>
    <lineage>
        <taxon>Eukaryota</taxon>
        <taxon>Fungi</taxon>
        <taxon>Dikarya</taxon>
        <taxon>Ascomycota</taxon>
        <taxon>Pezizomycotina</taxon>
        <taxon>Sordariomycetes</taxon>
        <taxon>Xylariomycetidae</taxon>
        <taxon>Xylariales</taxon>
        <taxon>Microdochiaceae</taxon>
        <taxon>Microdochium</taxon>
    </lineage>
</organism>
<evidence type="ECO:0000313" key="4">
    <source>
        <dbReference type="EMBL" id="KAH7040820.1"/>
    </source>
</evidence>
<evidence type="ECO:0000256" key="2">
    <source>
        <dbReference type="ARBA" id="ARBA00023004"/>
    </source>
</evidence>
<feature type="region of interest" description="Disordered" evidence="3">
    <location>
        <begin position="375"/>
        <end position="394"/>
    </location>
</feature>
<dbReference type="Proteomes" id="UP000756346">
    <property type="component" value="Unassembled WGS sequence"/>
</dbReference>
<keyword evidence="2" id="KW-0408">Iron</keyword>
<comment type="caution">
    <text evidence="4">The sequence shown here is derived from an EMBL/GenBank/DDBJ whole genome shotgun (WGS) entry which is preliminary data.</text>
</comment>
<keyword evidence="5" id="KW-1185">Reference proteome</keyword>
<reference evidence="4" key="1">
    <citation type="journal article" date="2021" name="Nat. Commun.">
        <title>Genetic determinants of endophytism in the Arabidopsis root mycobiome.</title>
        <authorList>
            <person name="Mesny F."/>
            <person name="Miyauchi S."/>
            <person name="Thiergart T."/>
            <person name="Pickel B."/>
            <person name="Atanasova L."/>
            <person name="Karlsson M."/>
            <person name="Huettel B."/>
            <person name="Barry K.W."/>
            <person name="Haridas S."/>
            <person name="Chen C."/>
            <person name="Bauer D."/>
            <person name="Andreopoulos W."/>
            <person name="Pangilinan J."/>
            <person name="LaButti K."/>
            <person name="Riley R."/>
            <person name="Lipzen A."/>
            <person name="Clum A."/>
            <person name="Drula E."/>
            <person name="Henrissat B."/>
            <person name="Kohler A."/>
            <person name="Grigoriev I.V."/>
            <person name="Martin F.M."/>
            <person name="Hacquard S."/>
        </authorList>
    </citation>
    <scope>NUCLEOTIDE SEQUENCE</scope>
    <source>
        <strain evidence="4">MPI-CAGE-CH-0230</strain>
    </source>
</reference>
<dbReference type="EMBL" id="JAGTJQ010000001">
    <property type="protein sequence ID" value="KAH7040820.1"/>
    <property type="molecule type" value="Genomic_DNA"/>
</dbReference>
<dbReference type="InterPro" id="IPR015915">
    <property type="entry name" value="Kelch-typ_b-propeller"/>
</dbReference>
<accession>A0A9P8YIC2</accession>
<keyword evidence="1" id="KW-0677">Repeat</keyword>
<dbReference type="RefSeq" id="XP_046018875.1">
    <property type="nucleotide sequence ID" value="XM_046160784.1"/>
</dbReference>